<reference evidence="2 3" key="1">
    <citation type="journal article" date="2023" name="PLoS ONE">
        <title>Genome-based metabolic and phylogenomic analysis of three Terrisporobacter species.</title>
        <authorList>
            <person name="Boer T."/>
            <person name="Bengelsdorf F.R."/>
            <person name="Bomeke M."/>
            <person name="Daniel R."/>
            <person name="Poehlein A."/>
        </authorList>
    </citation>
    <scope>NUCLEOTIDE SEQUENCE [LARGE SCALE GENOMIC DNA]</scope>
    <source>
        <strain evidence="2 3">DSM 1288</strain>
    </source>
</reference>
<proteinExistence type="predicted"/>
<dbReference type="SUPFAM" id="SSF63825">
    <property type="entry name" value="YWTD domain"/>
    <property type="match status" value="1"/>
</dbReference>
<keyword evidence="1" id="KW-0472">Membrane</keyword>
<feature type="transmembrane region" description="Helical" evidence="1">
    <location>
        <begin position="6"/>
        <end position="25"/>
    </location>
</feature>
<dbReference type="Gene3D" id="2.130.10.10">
    <property type="entry name" value="YVTN repeat-like/Quinoprotein amine dehydrogenase"/>
    <property type="match status" value="1"/>
</dbReference>
<keyword evidence="1" id="KW-0812">Transmembrane</keyword>
<keyword evidence="1" id="KW-1133">Transmembrane helix</keyword>
<sequence length="277" mass="31786">MKKNIIKGVVIIVFISVVFLLVRIIKIKYDFRNAIHIKAEKIIDIPNISQSNTGFTCTGFYYDKENKQFYVGNAGKEKPGDDIFKATIEVISKNFTDIEKSIECYKIFPQMRDIQGVTKATDNTLWICSYGENKVRNLDVDGKPKFEFGVKSPSGIAFDPGTESLWVLSNDRLINYSTDGYEIKSFPVKVKGQDQLYFDEVSNTMYFTAGVNYKGENYVYTINLKNGKYNPVYILEDSYAIEGITIIDEYMYILNDGYYHDAKEANNQVNIYRLKGE</sequence>
<dbReference type="EMBL" id="CP117523">
    <property type="protein sequence ID" value="WWD82649.1"/>
    <property type="molecule type" value="Genomic_DNA"/>
</dbReference>
<dbReference type="InterPro" id="IPR015943">
    <property type="entry name" value="WD40/YVTN_repeat-like_dom_sf"/>
</dbReference>
<gene>
    <name evidence="2" type="ORF">TEGL_10410</name>
</gene>
<evidence type="ECO:0008006" key="4">
    <source>
        <dbReference type="Google" id="ProtNLM"/>
    </source>
</evidence>
<keyword evidence="3" id="KW-1185">Reference proteome</keyword>
<protein>
    <recommendedName>
        <fullName evidence="4">DUF5050 domain-containing protein</fullName>
    </recommendedName>
</protein>
<organism evidence="2 3">
    <name type="scientific">Terrisporobacter glycolicus ATCC 14880 = DSM 1288</name>
    <dbReference type="NCBI Taxonomy" id="1121315"/>
    <lineage>
        <taxon>Bacteria</taxon>
        <taxon>Bacillati</taxon>
        <taxon>Bacillota</taxon>
        <taxon>Clostridia</taxon>
        <taxon>Peptostreptococcales</taxon>
        <taxon>Peptostreptococcaceae</taxon>
        <taxon>Terrisporobacter</taxon>
    </lineage>
</organism>
<dbReference type="RefSeq" id="WP_018589100.1">
    <property type="nucleotide sequence ID" value="NZ_CP117523.1"/>
</dbReference>
<name>A0ABZ2ES09_9FIRM</name>
<dbReference type="Proteomes" id="UP001348492">
    <property type="component" value="Chromosome"/>
</dbReference>
<evidence type="ECO:0000313" key="3">
    <source>
        <dbReference type="Proteomes" id="UP001348492"/>
    </source>
</evidence>
<accession>A0ABZ2ES09</accession>
<evidence type="ECO:0000313" key="2">
    <source>
        <dbReference type="EMBL" id="WWD82649.1"/>
    </source>
</evidence>
<evidence type="ECO:0000256" key="1">
    <source>
        <dbReference type="SAM" id="Phobius"/>
    </source>
</evidence>